<evidence type="ECO:0000256" key="2">
    <source>
        <dbReference type="SAM" id="Phobius"/>
    </source>
</evidence>
<dbReference type="Proteomes" id="UP001193734">
    <property type="component" value="Unassembled WGS sequence"/>
</dbReference>
<feature type="transmembrane region" description="Helical" evidence="2">
    <location>
        <begin position="166"/>
        <end position="187"/>
    </location>
</feature>
<feature type="compositionally biased region" description="Polar residues" evidence="1">
    <location>
        <begin position="129"/>
        <end position="142"/>
    </location>
</feature>
<proteinExistence type="predicted"/>
<keyword evidence="4" id="KW-1185">Reference proteome</keyword>
<evidence type="ECO:0000313" key="3">
    <source>
        <dbReference type="EMBL" id="NPE14010.1"/>
    </source>
</evidence>
<feature type="region of interest" description="Disordered" evidence="1">
    <location>
        <begin position="123"/>
        <end position="158"/>
    </location>
</feature>
<reference evidence="3 4" key="1">
    <citation type="submission" date="2020-05" db="EMBL/GenBank/DDBJ databases">
        <title>Distinct polysaccharide utilization as determinants for interspecies competition between intestinal Prevotella spp.</title>
        <authorList>
            <person name="Galvez E.J.C."/>
            <person name="Iljazovic A."/>
            <person name="Strowig T."/>
        </authorList>
    </citation>
    <scope>NUCLEOTIDE SEQUENCE [LARGE SCALE GENOMIC DNA]</scope>
    <source>
        <strain evidence="3 4">PROD</strain>
    </source>
</reference>
<evidence type="ECO:0000313" key="4">
    <source>
        <dbReference type="Proteomes" id="UP001193734"/>
    </source>
</evidence>
<keyword evidence="2" id="KW-0812">Transmembrane</keyword>
<dbReference type="GeneID" id="82157446"/>
<organism evidence="3 4">
    <name type="scientific">Xylanibacter rodentium</name>
    <dbReference type="NCBI Taxonomy" id="2736289"/>
    <lineage>
        <taxon>Bacteria</taxon>
        <taxon>Pseudomonadati</taxon>
        <taxon>Bacteroidota</taxon>
        <taxon>Bacteroidia</taxon>
        <taxon>Bacteroidales</taxon>
        <taxon>Prevotellaceae</taxon>
        <taxon>Xylanibacter</taxon>
    </lineage>
</organism>
<keyword evidence="2" id="KW-1133">Transmembrane helix</keyword>
<dbReference type="EMBL" id="JABKKE010000009">
    <property type="protein sequence ID" value="NPE14010.1"/>
    <property type="molecule type" value="Genomic_DNA"/>
</dbReference>
<name>A0ABX2AUG9_9BACT</name>
<dbReference type="RefSeq" id="WP_172324817.1">
    <property type="nucleotide sequence ID" value="NZ_CASQWE010000002.1"/>
</dbReference>
<comment type="caution">
    <text evidence="3">The sequence shown here is derived from an EMBL/GenBank/DDBJ whole genome shotgun (WGS) entry which is preliminary data.</text>
</comment>
<sequence length="193" mass="20988">MLTSALYLVSCGTTKVTTTTARAQYDRAAESVADSIGAETTATQTRIKAQVDSLLQAALQQTFDQESEASVEQTLHLLLFDTTQPADTATGLPPVKAALTQTTATKRKDTTRSTAQADIKAELTKEQTDSTQTVTDRTAHVQTEQQTTEAARTDTTDNVKTQRSSWKAWAVIILALLLAAAGCVFCLRRYYKH</sequence>
<keyword evidence="2" id="KW-0472">Membrane</keyword>
<gene>
    <name evidence="3" type="ORF">HPS55_06665</name>
</gene>
<protein>
    <submittedName>
        <fullName evidence="3">Uncharacterized protein</fullName>
    </submittedName>
</protein>
<accession>A0ABX2AUG9</accession>
<evidence type="ECO:0000256" key="1">
    <source>
        <dbReference type="SAM" id="MobiDB-lite"/>
    </source>
</evidence>